<evidence type="ECO:0000259" key="3">
    <source>
        <dbReference type="PROSITE" id="PS50222"/>
    </source>
</evidence>
<evidence type="ECO:0008006" key="6">
    <source>
        <dbReference type="Google" id="ProtNLM"/>
    </source>
</evidence>
<dbReference type="InterPro" id="IPR000261">
    <property type="entry name" value="EH_dom"/>
</dbReference>
<evidence type="ECO:0000313" key="4">
    <source>
        <dbReference type="EMBL" id="KAK6180056.1"/>
    </source>
</evidence>
<dbReference type="GO" id="GO:0016197">
    <property type="term" value="P:endosomal transport"/>
    <property type="evidence" value="ECO:0007669"/>
    <property type="project" value="TreeGrafter"/>
</dbReference>
<feature type="domain" description="EH" evidence="2">
    <location>
        <begin position="124"/>
        <end position="212"/>
    </location>
</feature>
<dbReference type="PROSITE" id="PS00018">
    <property type="entry name" value="EF_HAND_1"/>
    <property type="match status" value="2"/>
</dbReference>
<protein>
    <recommendedName>
        <fullName evidence="6">Epidermal growth factor receptor substrate 15-like 1</fullName>
    </recommendedName>
</protein>
<gene>
    <name evidence="4" type="ORF">SNE40_012274</name>
</gene>
<comment type="caution">
    <text evidence="4">The sequence shown here is derived from an EMBL/GenBank/DDBJ whole genome shotgun (WGS) entry which is preliminary data.</text>
</comment>
<dbReference type="GO" id="GO:0005509">
    <property type="term" value="F:calcium ion binding"/>
    <property type="evidence" value="ECO:0007669"/>
    <property type="project" value="InterPro"/>
</dbReference>
<dbReference type="GO" id="GO:0045296">
    <property type="term" value="F:cadherin binding"/>
    <property type="evidence" value="ECO:0007669"/>
    <property type="project" value="TreeGrafter"/>
</dbReference>
<dbReference type="Gene3D" id="1.10.238.10">
    <property type="entry name" value="EF-hand"/>
    <property type="match status" value="3"/>
</dbReference>
<dbReference type="InterPro" id="IPR011992">
    <property type="entry name" value="EF-hand-dom_pair"/>
</dbReference>
<name>A0AAN8PVN1_PATCE</name>
<dbReference type="SMART" id="SM00027">
    <property type="entry name" value="EH"/>
    <property type="match status" value="3"/>
</dbReference>
<dbReference type="SMART" id="SM00054">
    <property type="entry name" value="EFh"/>
    <property type="match status" value="2"/>
</dbReference>
<dbReference type="EMBL" id="JAZGQO010000008">
    <property type="protein sequence ID" value="KAK6180056.1"/>
    <property type="molecule type" value="Genomic_DNA"/>
</dbReference>
<dbReference type="PANTHER" id="PTHR11216">
    <property type="entry name" value="EH DOMAIN"/>
    <property type="match status" value="1"/>
</dbReference>
<dbReference type="PANTHER" id="PTHR11216:SF174">
    <property type="entry name" value="GH06923P"/>
    <property type="match status" value="1"/>
</dbReference>
<feature type="domain" description="EH" evidence="2">
    <location>
        <begin position="14"/>
        <end position="104"/>
    </location>
</feature>
<dbReference type="AlphaFoldDB" id="A0AAN8PVN1"/>
<keyword evidence="5" id="KW-1185">Reference proteome</keyword>
<accession>A0AAN8PVN1</accession>
<sequence length="351" mass="37483">MAALPPLSKIAGSHAGIYEAYFLQADPSGSGSVGALDAAKFMKKSGLNDTVLSKVWDLSDPTGKGYLEKPGFYSALKYISLVQNGQEMIPSALVNETPPPNLGPVEPVAPPAAGADQWDIKPAEKANYDKVFDSLQPVTGLLSGDKVKPVLLNSKLPMDLLGKIWDLSDCDKDGYLDRDEFAVAMSLVYRARENNPLPPTLPPTMIPPSKRGKAPTLPGAIPVLPPGAVPVLPGVAGIPGAPVPGVAVPPASQPGTGAWVVSAAEKIKTDAMFRNLDTDMDGLVSGVEIRDIFVQSGLNNVVLAHIWYEKISYLTGHPLNIHYARYYYYCSMILQSIRLTISQINILGTPK</sequence>
<dbReference type="Pfam" id="PF12763">
    <property type="entry name" value="EH"/>
    <property type="match status" value="2"/>
</dbReference>
<dbReference type="PROSITE" id="PS50222">
    <property type="entry name" value="EF_HAND_2"/>
    <property type="match status" value="2"/>
</dbReference>
<keyword evidence="1" id="KW-0106">Calcium</keyword>
<evidence type="ECO:0000259" key="2">
    <source>
        <dbReference type="PROSITE" id="PS50031"/>
    </source>
</evidence>
<feature type="domain" description="EF-hand" evidence="3">
    <location>
        <begin position="264"/>
        <end position="299"/>
    </location>
</feature>
<dbReference type="Proteomes" id="UP001347796">
    <property type="component" value="Unassembled WGS sequence"/>
</dbReference>
<dbReference type="PROSITE" id="PS50031">
    <property type="entry name" value="EH"/>
    <property type="match status" value="3"/>
</dbReference>
<dbReference type="GO" id="GO:0006897">
    <property type="term" value="P:endocytosis"/>
    <property type="evidence" value="ECO:0007669"/>
    <property type="project" value="TreeGrafter"/>
</dbReference>
<dbReference type="GO" id="GO:0030132">
    <property type="term" value="C:clathrin coat of coated pit"/>
    <property type="evidence" value="ECO:0007669"/>
    <property type="project" value="TreeGrafter"/>
</dbReference>
<dbReference type="InterPro" id="IPR018247">
    <property type="entry name" value="EF_Hand_1_Ca_BS"/>
</dbReference>
<proteinExistence type="predicted"/>
<feature type="domain" description="EF-hand" evidence="3">
    <location>
        <begin position="156"/>
        <end position="191"/>
    </location>
</feature>
<evidence type="ECO:0000256" key="1">
    <source>
        <dbReference type="ARBA" id="ARBA00022837"/>
    </source>
</evidence>
<dbReference type="SUPFAM" id="SSF47473">
    <property type="entry name" value="EF-hand"/>
    <property type="match status" value="3"/>
</dbReference>
<feature type="domain" description="EH" evidence="2">
    <location>
        <begin position="265"/>
        <end position="307"/>
    </location>
</feature>
<dbReference type="CDD" id="cd00052">
    <property type="entry name" value="EH"/>
    <property type="match status" value="2"/>
</dbReference>
<reference evidence="4 5" key="1">
    <citation type="submission" date="2024-01" db="EMBL/GenBank/DDBJ databases">
        <title>The genome of the rayed Mediterranean limpet Patella caerulea (Linnaeus, 1758).</title>
        <authorList>
            <person name="Anh-Thu Weber A."/>
            <person name="Halstead-Nussloch G."/>
        </authorList>
    </citation>
    <scope>NUCLEOTIDE SEQUENCE [LARGE SCALE GENOMIC DNA]</scope>
    <source>
        <strain evidence="4">AATW-2023a</strain>
        <tissue evidence="4">Whole specimen</tissue>
    </source>
</reference>
<organism evidence="4 5">
    <name type="scientific">Patella caerulea</name>
    <name type="common">Rayed Mediterranean limpet</name>
    <dbReference type="NCBI Taxonomy" id="87958"/>
    <lineage>
        <taxon>Eukaryota</taxon>
        <taxon>Metazoa</taxon>
        <taxon>Spiralia</taxon>
        <taxon>Lophotrochozoa</taxon>
        <taxon>Mollusca</taxon>
        <taxon>Gastropoda</taxon>
        <taxon>Patellogastropoda</taxon>
        <taxon>Patelloidea</taxon>
        <taxon>Patellidae</taxon>
        <taxon>Patella</taxon>
    </lineage>
</organism>
<dbReference type="InterPro" id="IPR002048">
    <property type="entry name" value="EF_hand_dom"/>
</dbReference>
<evidence type="ECO:0000313" key="5">
    <source>
        <dbReference type="Proteomes" id="UP001347796"/>
    </source>
</evidence>